<proteinExistence type="predicted"/>
<dbReference type="InterPro" id="IPR025619">
    <property type="entry name" value="YlzJ"/>
</dbReference>
<dbReference type="EMBL" id="JBHTLU010000056">
    <property type="protein sequence ID" value="MFD1225228.1"/>
    <property type="molecule type" value="Genomic_DNA"/>
</dbReference>
<protein>
    <submittedName>
        <fullName evidence="1">YlzJ-like family protein</fullName>
    </submittedName>
</protein>
<name>A0ABW3UWF6_9BACL</name>
<organism evidence="1 2">
    <name type="scientific">Paenibacillus vulneris</name>
    <dbReference type="NCBI Taxonomy" id="1133364"/>
    <lineage>
        <taxon>Bacteria</taxon>
        <taxon>Bacillati</taxon>
        <taxon>Bacillota</taxon>
        <taxon>Bacilli</taxon>
        <taxon>Bacillales</taxon>
        <taxon>Paenibacillaceae</taxon>
        <taxon>Paenibacillus</taxon>
    </lineage>
</organism>
<comment type="caution">
    <text evidence="1">The sequence shown here is derived from an EMBL/GenBank/DDBJ whole genome shotgun (WGS) entry which is preliminary data.</text>
</comment>
<evidence type="ECO:0000313" key="1">
    <source>
        <dbReference type="EMBL" id="MFD1225228.1"/>
    </source>
</evidence>
<evidence type="ECO:0000313" key="2">
    <source>
        <dbReference type="Proteomes" id="UP001597180"/>
    </source>
</evidence>
<dbReference type="Pfam" id="PF14035">
    <property type="entry name" value="YlzJ"/>
    <property type="match status" value="1"/>
</dbReference>
<sequence>MIHYTIMPLDVVMEGIEELKDNSMEIVLNGITMQVQPLNSNQATIVRLISGNPQDYLNPQYTPGRVIEFQPKI</sequence>
<keyword evidence="2" id="KW-1185">Reference proteome</keyword>
<accession>A0ABW3UWF6</accession>
<reference evidence="2" key="1">
    <citation type="journal article" date="2019" name="Int. J. Syst. Evol. Microbiol.">
        <title>The Global Catalogue of Microorganisms (GCM) 10K type strain sequencing project: providing services to taxonomists for standard genome sequencing and annotation.</title>
        <authorList>
            <consortium name="The Broad Institute Genomics Platform"/>
            <consortium name="The Broad Institute Genome Sequencing Center for Infectious Disease"/>
            <person name="Wu L."/>
            <person name="Ma J."/>
        </authorList>
    </citation>
    <scope>NUCLEOTIDE SEQUENCE [LARGE SCALE GENOMIC DNA]</scope>
    <source>
        <strain evidence="2">CCUG 53270</strain>
    </source>
</reference>
<dbReference type="Proteomes" id="UP001597180">
    <property type="component" value="Unassembled WGS sequence"/>
</dbReference>
<gene>
    <name evidence="1" type="ORF">ACFQ4B_34620</name>
</gene>
<dbReference type="RefSeq" id="WP_079910210.1">
    <property type="nucleotide sequence ID" value="NZ_BAABJG010000044.1"/>
</dbReference>